<evidence type="ECO:0000256" key="2">
    <source>
        <dbReference type="SAM" id="Phobius"/>
    </source>
</evidence>
<dbReference type="RefSeq" id="WP_049655012.1">
    <property type="nucleotide sequence ID" value="NZ_QVIG01000001.1"/>
</dbReference>
<evidence type="ECO:0000256" key="1">
    <source>
        <dbReference type="SAM" id="MobiDB-lite"/>
    </source>
</evidence>
<protein>
    <submittedName>
        <fullName evidence="3">Uncharacterized protein</fullName>
    </submittedName>
</protein>
<name>A0A372ZYC7_9ACTN</name>
<accession>A0A372ZYC7</accession>
<keyword evidence="2" id="KW-0812">Transmembrane</keyword>
<gene>
    <name evidence="3" type="ORF">DR950_26980</name>
</gene>
<dbReference type="AlphaFoldDB" id="A0A372ZYC7"/>
<proteinExistence type="predicted"/>
<reference evidence="3 4" key="1">
    <citation type="submission" date="2018-08" db="EMBL/GenBank/DDBJ databases">
        <title>Diversity &amp; Physiological Properties of Lignin-Decomposing Actinobacteria from Soil.</title>
        <authorList>
            <person name="Roh S.G."/>
            <person name="Kim S.B."/>
        </authorList>
    </citation>
    <scope>NUCLEOTIDE SEQUENCE [LARGE SCALE GENOMIC DNA]</scope>
    <source>
        <strain evidence="3 4">MMS17-GH009</strain>
    </source>
</reference>
<sequence length="89" mass="9107">MARRGGDLEAFIAFLGGLAAAGLAALAMAGVGLTVRPTPALRTAALVTLGAVWLTATTAVYRRLRARTDRPTGARRGAQPSKSRAAESS</sequence>
<comment type="caution">
    <text evidence="3">The sequence shown here is derived from an EMBL/GenBank/DDBJ whole genome shotgun (WGS) entry which is preliminary data.</text>
</comment>
<keyword evidence="4" id="KW-1185">Reference proteome</keyword>
<keyword evidence="2" id="KW-0472">Membrane</keyword>
<organism evidence="3 4">
    <name type="scientific">Kitasatospora xanthocidica</name>
    <dbReference type="NCBI Taxonomy" id="83382"/>
    <lineage>
        <taxon>Bacteria</taxon>
        <taxon>Bacillati</taxon>
        <taxon>Actinomycetota</taxon>
        <taxon>Actinomycetes</taxon>
        <taxon>Kitasatosporales</taxon>
        <taxon>Streptomycetaceae</taxon>
        <taxon>Kitasatospora</taxon>
    </lineage>
</organism>
<dbReference type="Proteomes" id="UP000263377">
    <property type="component" value="Unassembled WGS sequence"/>
</dbReference>
<evidence type="ECO:0000313" key="3">
    <source>
        <dbReference type="EMBL" id="RGD60928.1"/>
    </source>
</evidence>
<feature type="compositionally biased region" description="Polar residues" evidence="1">
    <location>
        <begin position="80"/>
        <end position="89"/>
    </location>
</feature>
<feature type="region of interest" description="Disordered" evidence="1">
    <location>
        <begin position="65"/>
        <end position="89"/>
    </location>
</feature>
<feature type="transmembrane region" description="Helical" evidence="2">
    <location>
        <begin position="12"/>
        <end position="35"/>
    </location>
</feature>
<dbReference type="EMBL" id="QVIG01000001">
    <property type="protein sequence ID" value="RGD60928.1"/>
    <property type="molecule type" value="Genomic_DNA"/>
</dbReference>
<feature type="transmembrane region" description="Helical" evidence="2">
    <location>
        <begin position="41"/>
        <end position="61"/>
    </location>
</feature>
<keyword evidence="2" id="KW-1133">Transmembrane helix</keyword>
<evidence type="ECO:0000313" key="4">
    <source>
        <dbReference type="Proteomes" id="UP000263377"/>
    </source>
</evidence>